<accession>A0AAW6Q8E0</accession>
<protein>
    <submittedName>
        <fullName evidence="12">Type II secretion system F family protein</fullName>
    </submittedName>
</protein>
<evidence type="ECO:0000256" key="1">
    <source>
        <dbReference type="ARBA" id="ARBA00004429"/>
    </source>
</evidence>
<evidence type="ECO:0000256" key="7">
    <source>
        <dbReference type="ARBA" id="ARBA00022989"/>
    </source>
</evidence>
<gene>
    <name evidence="12" type="ORF">P7M15_04420</name>
</gene>
<comment type="caution">
    <text evidence="12">The sequence shown here is derived from an EMBL/GenBank/DDBJ whole genome shotgun (WGS) entry which is preliminary data.</text>
</comment>
<dbReference type="Gene3D" id="1.20.81.30">
    <property type="entry name" value="Type II secretion system (T2SS), domain F"/>
    <property type="match status" value="2"/>
</dbReference>
<keyword evidence="7 10" id="KW-1133">Transmembrane helix</keyword>
<keyword evidence="5" id="KW-0997">Cell inner membrane</keyword>
<feature type="domain" description="Type II secretion system protein GspF" evidence="11">
    <location>
        <begin position="63"/>
        <end position="185"/>
    </location>
</feature>
<evidence type="ECO:0000256" key="2">
    <source>
        <dbReference type="ARBA" id="ARBA00005745"/>
    </source>
</evidence>
<keyword evidence="4" id="KW-1003">Cell membrane</keyword>
<dbReference type="InterPro" id="IPR001992">
    <property type="entry name" value="T2SS_GspF/T4SS_PilC_CS"/>
</dbReference>
<reference evidence="12" key="1">
    <citation type="submission" date="2023-03" db="EMBL/GenBank/DDBJ databases">
        <title>Classification of Bisgaard taxon 6 and taxon 10 as Exercitatus varius gen. nov., spec. nov.</title>
        <authorList>
            <person name="Christensen H."/>
        </authorList>
    </citation>
    <scope>NUCLEOTIDE SEQUENCE</scope>
    <source>
        <strain evidence="12">86116</strain>
    </source>
</reference>
<evidence type="ECO:0000256" key="4">
    <source>
        <dbReference type="ARBA" id="ARBA00022475"/>
    </source>
</evidence>
<keyword evidence="6 9" id="KW-0812">Transmembrane</keyword>
<proteinExistence type="inferred from homology"/>
<dbReference type="PANTHER" id="PTHR30012:SF7">
    <property type="entry name" value="PROTEIN TRANSPORT PROTEIN HOFC HOMOLOG"/>
    <property type="match status" value="1"/>
</dbReference>
<dbReference type="EMBL" id="JARQTW010000008">
    <property type="protein sequence ID" value="MDG2949769.1"/>
    <property type="molecule type" value="Genomic_DNA"/>
</dbReference>
<evidence type="ECO:0000313" key="13">
    <source>
        <dbReference type="Proteomes" id="UP001214976"/>
    </source>
</evidence>
<sequence>MKLNMYRWQATNRFGQKQRGVLVAEDENQAKRILFSRQLQNIRLQRNWQFSYAPKNAEICDLLQQLATLLEASVTLKNSLQILLSNCTNIPLYQWLQHLLSDLESGLAFSQALNRQPKFLTHQERQLIRVSEMTGQLAKVCRQIALSKQQSLALQRKIQKILLYPMMILTISLILTALLLIFIVPQFAEMYGGETTQLPLFTRILLYLSQGLQQYFMPFCVLLTAIALFLKRRLQHSLRLNRQKNKLIAATPVLGQIVALSRLIRFCRSLHLMLHAGVPLNQALQSFLPTDKPNAAIRHDVALTQEVQYILQGIQRGFTFSACVGVTLFPMQAQQMIQVGEQAGKLPLMLQHIADNYQRQLDHKIDLLSQMLEPLLMLIIGGIIGLIMLGMYLPIFNMGSLIQ</sequence>
<dbReference type="Pfam" id="PF00482">
    <property type="entry name" value="T2SSF"/>
    <property type="match status" value="2"/>
</dbReference>
<feature type="domain" description="Type II secretion system protein GspF" evidence="11">
    <location>
        <begin position="266"/>
        <end position="394"/>
    </location>
</feature>
<dbReference type="GO" id="GO:0015628">
    <property type="term" value="P:protein secretion by the type II secretion system"/>
    <property type="evidence" value="ECO:0007669"/>
    <property type="project" value="TreeGrafter"/>
</dbReference>
<organism evidence="12 13">
    <name type="scientific">Exercitatus varius</name>
    <dbReference type="NCBI Taxonomy" id="67857"/>
    <lineage>
        <taxon>Bacteria</taxon>
        <taxon>Pseudomonadati</taxon>
        <taxon>Pseudomonadota</taxon>
        <taxon>Gammaproteobacteria</taxon>
        <taxon>Pasteurellales</taxon>
        <taxon>Pasteurellaceae</taxon>
        <taxon>Exercitatus</taxon>
    </lineage>
</organism>
<evidence type="ECO:0000259" key="11">
    <source>
        <dbReference type="Pfam" id="PF00482"/>
    </source>
</evidence>
<dbReference type="PANTHER" id="PTHR30012">
    <property type="entry name" value="GENERAL SECRETION PATHWAY PROTEIN"/>
    <property type="match status" value="1"/>
</dbReference>
<evidence type="ECO:0000313" key="12">
    <source>
        <dbReference type="EMBL" id="MDG2949769.1"/>
    </source>
</evidence>
<evidence type="ECO:0000256" key="8">
    <source>
        <dbReference type="ARBA" id="ARBA00023136"/>
    </source>
</evidence>
<comment type="subcellular location">
    <subcellularLocation>
        <location evidence="1 9">Cell inner membrane</location>
        <topology evidence="1 9">Multi-pass membrane protein</topology>
    </subcellularLocation>
</comment>
<evidence type="ECO:0000256" key="10">
    <source>
        <dbReference type="SAM" id="Phobius"/>
    </source>
</evidence>
<evidence type="ECO:0000256" key="6">
    <source>
        <dbReference type="ARBA" id="ARBA00022692"/>
    </source>
</evidence>
<feature type="transmembrane region" description="Helical" evidence="10">
    <location>
        <begin position="375"/>
        <end position="395"/>
    </location>
</feature>
<evidence type="ECO:0000256" key="9">
    <source>
        <dbReference type="RuleBase" id="RU003923"/>
    </source>
</evidence>
<dbReference type="PROSITE" id="PS00874">
    <property type="entry name" value="T2SP_F"/>
    <property type="match status" value="1"/>
</dbReference>
<name>A0AAW6Q8E0_9PAST</name>
<dbReference type="InterPro" id="IPR003004">
    <property type="entry name" value="GspF/PilC"/>
</dbReference>
<feature type="transmembrane region" description="Helical" evidence="10">
    <location>
        <begin position="161"/>
        <end position="184"/>
    </location>
</feature>
<dbReference type="RefSeq" id="WP_317476927.1">
    <property type="nucleotide sequence ID" value="NZ_JARQTW010000008.1"/>
</dbReference>
<dbReference type="PRINTS" id="PR00812">
    <property type="entry name" value="BCTERIALGSPF"/>
</dbReference>
<keyword evidence="8 10" id="KW-0472">Membrane</keyword>
<evidence type="ECO:0000256" key="3">
    <source>
        <dbReference type="ARBA" id="ARBA00022448"/>
    </source>
</evidence>
<dbReference type="AlphaFoldDB" id="A0AAW6Q8E0"/>
<dbReference type="Proteomes" id="UP001214976">
    <property type="component" value="Unassembled WGS sequence"/>
</dbReference>
<dbReference type="InterPro" id="IPR042094">
    <property type="entry name" value="T2SS_GspF_sf"/>
</dbReference>
<evidence type="ECO:0000256" key="5">
    <source>
        <dbReference type="ARBA" id="ARBA00022519"/>
    </source>
</evidence>
<comment type="similarity">
    <text evidence="2 9">Belongs to the GSP F family.</text>
</comment>
<keyword evidence="3 9" id="KW-0813">Transport</keyword>
<dbReference type="InterPro" id="IPR018076">
    <property type="entry name" value="T2SS_GspF_dom"/>
</dbReference>
<feature type="transmembrane region" description="Helical" evidence="10">
    <location>
        <begin position="204"/>
        <end position="230"/>
    </location>
</feature>
<dbReference type="GO" id="GO:0005886">
    <property type="term" value="C:plasma membrane"/>
    <property type="evidence" value="ECO:0007669"/>
    <property type="project" value="UniProtKB-SubCell"/>
</dbReference>